<feature type="domain" description="HTH cro/C1-type" evidence="6">
    <location>
        <begin position="45"/>
        <end position="92"/>
    </location>
</feature>
<evidence type="ECO:0000256" key="4">
    <source>
        <dbReference type="ARBA" id="ARBA00023163"/>
    </source>
</evidence>
<evidence type="ECO:0000259" key="5">
    <source>
        <dbReference type="PROSITE" id="PS50932"/>
    </source>
</evidence>
<proteinExistence type="predicted"/>
<dbReference type="InterPro" id="IPR046335">
    <property type="entry name" value="LacI/GalR-like_sensor"/>
</dbReference>
<dbReference type="Pfam" id="PF00356">
    <property type="entry name" value="LacI"/>
    <property type="match status" value="1"/>
</dbReference>
<feature type="domain" description="HTH lacI-type" evidence="5">
    <location>
        <begin position="44"/>
        <end position="98"/>
    </location>
</feature>
<dbReference type="CDD" id="cd06267">
    <property type="entry name" value="PBP1_LacI_sugar_binding-like"/>
    <property type="match status" value="1"/>
</dbReference>
<dbReference type="InterPro" id="IPR028082">
    <property type="entry name" value="Peripla_BP_I"/>
</dbReference>
<accession>C0C2Z5</accession>
<keyword evidence="8" id="KW-1185">Reference proteome</keyword>
<dbReference type="EMBL" id="ABYI02000024">
    <property type="protein sequence ID" value="EEG73506.1"/>
    <property type="molecule type" value="Genomic_DNA"/>
</dbReference>
<keyword evidence="3" id="KW-0238">DNA-binding</keyword>
<dbReference type="Pfam" id="PF13377">
    <property type="entry name" value="Peripla_BP_3"/>
    <property type="match status" value="1"/>
</dbReference>
<sequence>MNRFILTALTTIYYQYYFNSPYRIIKLYWFKLKQQGWHMGKKNPTLRDVAKLAGVAVGTISNYLNNPDGVKEKNRERIENAIKVLHFTPNTMAQRLASGRTNTILLYILSEQEIGDSTWLHQLPLIQAINDRLHKTRYNLQIKIGQIGEEEYSLGYMEDCIQGRIIDGAAILSAWEVPKEMLKLFLREDFPYVLLENKSDFTNHACIQFDNEQMTVSMVDYLAELGHEKIAFVDVKSDQQHIRLRYRGYIKAITKYEFKLNKEYVRDGDFTIESGRRCAKELLMLPKPPTAVICGNDNMAVGMIEEIQGSGYRVPEDISVMGVDNSIVSKAVVPNLTTMEMPLKKMGEVAIEELLAKISDPEHQIESTMFQCRRIDRKSTGKVCDSVFRR</sequence>
<dbReference type="eggNOG" id="COG1609">
    <property type="taxonomic scope" value="Bacteria"/>
</dbReference>
<keyword evidence="2" id="KW-0805">Transcription regulation</keyword>
<dbReference type="STRING" id="553973.CLOHYLEM_06452"/>
<keyword evidence="4" id="KW-0804">Transcription</keyword>
<dbReference type="SMART" id="SM00354">
    <property type="entry name" value="HTH_LACI"/>
    <property type="match status" value="1"/>
</dbReference>
<dbReference type="PANTHER" id="PTHR30146">
    <property type="entry name" value="LACI-RELATED TRANSCRIPTIONAL REPRESSOR"/>
    <property type="match status" value="1"/>
</dbReference>
<dbReference type="PANTHER" id="PTHR30146:SF148">
    <property type="entry name" value="HTH-TYPE TRANSCRIPTIONAL REPRESSOR PURR-RELATED"/>
    <property type="match status" value="1"/>
</dbReference>
<name>C0C2Z5_9FIRM</name>
<reference evidence="7" key="1">
    <citation type="submission" date="2009-02" db="EMBL/GenBank/DDBJ databases">
        <authorList>
            <person name="Fulton L."/>
            <person name="Clifton S."/>
            <person name="Fulton B."/>
            <person name="Xu J."/>
            <person name="Minx P."/>
            <person name="Pepin K.H."/>
            <person name="Johnson M."/>
            <person name="Bhonagiri V."/>
            <person name="Nash W.E."/>
            <person name="Mardis E.R."/>
            <person name="Wilson R.K."/>
        </authorList>
    </citation>
    <scope>NUCLEOTIDE SEQUENCE [LARGE SCALE GENOMIC DNA]</scope>
    <source>
        <strain evidence="7">DSM 15053</strain>
    </source>
</reference>
<evidence type="ECO:0000313" key="8">
    <source>
        <dbReference type="Proteomes" id="UP000004893"/>
    </source>
</evidence>
<dbReference type="AlphaFoldDB" id="C0C2Z5"/>
<dbReference type="OrthoDB" id="9813468at2"/>
<dbReference type="SUPFAM" id="SSF53822">
    <property type="entry name" value="Periplasmic binding protein-like I"/>
    <property type="match status" value="1"/>
</dbReference>
<dbReference type="PROSITE" id="PS50932">
    <property type="entry name" value="HTH_LACI_2"/>
    <property type="match status" value="1"/>
</dbReference>
<dbReference type="PROSITE" id="PS50943">
    <property type="entry name" value="HTH_CROC1"/>
    <property type="match status" value="1"/>
</dbReference>
<keyword evidence="1" id="KW-0678">Repressor</keyword>
<dbReference type="GO" id="GO:0000976">
    <property type="term" value="F:transcription cis-regulatory region binding"/>
    <property type="evidence" value="ECO:0007669"/>
    <property type="project" value="TreeGrafter"/>
</dbReference>
<dbReference type="InterPro" id="IPR000843">
    <property type="entry name" value="HTH_LacI"/>
</dbReference>
<protein>
    <submittedName>
        <fullName evidence="7">Transcriptional regulator, LacI family</fullName>
    </submittedName>
</protein>
<dbReference type="GO" id="GO:0003700">
    <property type="term" value="F:DNA-binding transcription factor activity"/>
    <property type="evidence" value="ECO:0007669"/>
    <property type="project" value="TreeGrafter"/>
</dbReference>
<evidence type="ECO:0000256" key="2">
    <source>
        <dbReference type="ARBA" id="ARBA00023015"/>
    </source>
</evidence>
<reference evidence="7" key="2">
    <citation type="submission" date="2013-06" db="EMBL/GenBank/DDBJ databases">
        <title>Draft genome sequence of Clostridium hylemonae (DSM 15053).</title>
        <authorList>
            <person name="Sudarsanam P."/>
            <person name="Ley R."/>
            <person name="Guruge J."/>
            <person name="Turnbaugh P.J."/>
            <person name="Mahowald M."/>
            <person name="Liep D."/>
            <person name="Gordon J."/>
        </authorList>
    </citation>
    <scope>NUCLEOTIDE SEQUENCE</scope>
    <source>
        <strain evidence="7">DSM 15053</strain>
    </source>
</reference>
<evidence type="ECO:0000259" key="6">
    <source>
        <dbReference type="PROSITE" id="PS50943"/>
    </source>
</evidence>
<dbReference type="InterPro" id="IPR001387">
    <property type="entry name" value="Cro/C1-type_HTH"/>
</dbReference>
<dbReference type="CDD" id="cd01392">
    <property type="entry name" value="HTH_LacI"/>
    <property type="match status" value="1"/>
</dbReference>
<dbReference type="Gene3D" id="1.10.260.40">
    <property type="entry name" value="lambda repressor-like DNA-binding domains"/>
    <property type="match status" value="1"/>
</dbReference>
<evidence type="ECO:0000256" key="3">
    <source>
        <dbReference type="ARBA" id="ARBA00023125"/>
    </source>
</evidence>
<dbReference type="InterPro" id="IPR010982">
    <property type="entry name" value="Lambda_DNA-bd_dom_sf"/>
</dbReference>
<evidence type="ECO:0000256" key="1">
    <source>
        <dbReference type="ARBA" id="ARBA00022491"/>
    </source>
</evidence>
<dbReference type="Proteomes" id="UP000004893">
    <property type="component" value="Unassembled WGS sequence"/>
</dbReference>
<dbReference type="HOGENOM" id="CLU_037628_6_1_9"/>
<organism evidence="7 8">
    <name type="scientific">[Clostridium] hylemonae DSM 15053</name>
    <dbReference type="NCBI Taxonomy" id="553973"/>
    <lineage>
        <taxon>Bacteria</taxon>
        <taxon>Bacillati</taxon>
        <taxon>Bacillota</taxon>
        <taxon>Clostridia</taxon>
        <taxon>Lachnospirales</taxon>
        <taxon>Lachnospiraceae</taxon>
    </lineage>
</organism>
<dbReference type="SUPFAM" id="SSF47413">
    <property type="entry name" value="lambda repressor-like DNA-binding domains"/>
    <property type="match status" value="1"/>
</dbReference>
<gene>
    <name evidence="7" type="ORF">CLOHYLEM_06452</name>
</gene>
<evidence type="ECO:0000313" key="7">
    <source>
        <dbReference type="EMBL" id="EEG73506.1"/>
    </source>
</evidence>
<comment type="caution">
    <text evidence="7">The sequence shown here is derived from an EMBL/GenBank/DDBJ whole genome shotgun (WGS) entry which is preliminary data.</text>
</comment>
<dbReference type="Gene3D" id="3.40.50.2300">
    <property type="match status" value="2"/>
</dbReference>